<dbReference type="AlphaFoldDB" id="A0AAD7BB46"/>
<name>A0AAD7BB46_9AGAR</name>
<protein>
    <recommendedName>
        <fullName evidence="3">F-box domain-containing protein</fullName>
    </recommendedName>
</protein>
<dbReference type="EMBL" id="JARKIF010000024">
    <property type="protein sequence ID" value="KAJ7615385.1"/>
    <property type="molecule type" value="Genomic_DNA"/>
</dbReference>
<dbReference type="Gene3D" id="3.80.10.10">
    <property type="entry name" value="Ribonuclease Inhibitor"/>
    <property type="match status" value="1"/>
</dbReference>
<evidence type="ECO:0008006" key="3">
    <source>
        <dbReference type="Google" id="ProtNLM"/>
    </source>
</evidence>
<keyword evidence="2" id="KW-1185">Reference proteome</keyword>
<accession>A0AAD7BB46</accession>
<dbReference type="PANTHER" id="PTHR38926:SF5">
    <property type="entry name" value="F-BOX AND LEUCINE-RICH REPEAT PROTEIN 6"/>
    <property type="match status" value="1"/>
</dbReference>
<dbReference type="SUPFAM" id="SSF52047">
    <property type="entry name" value="RNI-like"/>
    <property type="match status" value="1"/>
</dbReference>
<reference evidence="1" key="1">
    <citation type="submission" date="2023-03" db="EMBL/GenBank/DDBJ databases">
        <title>Massive genome expansion in bonnet fungi (Mycena s.s.) driven by repeated elements and novel gene families across ecological guilds.</title>
        <authorList>
            <consortium name="Lawrence Berkeley National Laboratory"/>
            <person name="Harder C.B."/>
            <person name="Miyauchi S."/>
            <person name="Viragh M."/>
            <person name="Kuo A."/>
            <person name="Thoen E."/>
            <person name="Andreopoulos B."/>
            <person name="Lu D."/>
            <person name="Skrede I."/>
            <person name="Drula E."/>
            <person name="Henrissat B."/>
            <person name="Morin E."/>
            <person name="Kohler A."/>
            <person name="Barry K."/>
            <person name="LaButti K."/>
            <person name="Morin E."/>
            <person name="Salamov A."/>
            <person name="Lipzen A."/>
            <person name="Mereny Z."/>
            <person name="Hegedus B."/>
            <person name="Baldrian P."/>
            <person name="Stursova M."/>
            <person name="Weitz H."/>
            <person name="Taylor A."/>
            <person name="Grigoriev I.V."/>
            <person name="Nagy L.G."/>
            <person name="Martin F."/>
            <person name="Kauserud H."/>
        </authorList>
    </citation>
    <scope>NUCLEOTIDE SEQUENCE</scope>
    <source>
        <strain evidence="1">9284</strain>
    </source>
</reference>
<dbReference type="Proteomes" id="UP001221142">
    <property type="component" value="Unassembled WGS sequence"/>
</dbReference>
<dbReference type="PANTHER" id="PTHR38926">
    <property type="entry name" value="F-BOX DOMAIN CONTAINING PROTEIN, EXPRESSED"/>
    <property type="match status" value="1"/>
</dbReference>
<evidence type="ECO:0000313" key="2">
    <source>
        <dbReference type="Proteomes" id="UP001221142"/>
    </source>
</evidence>
<gene>
    <name evidence="1" type="ORF">FB45DRAFT_801833</name>
</gene>
<evidence type="ECO:0000313" key="1">
    <source>
        <dbReference type="EMBL" id="KAJ7615385.1"/>
    </source>
</evidence>
<comment type="caution">
    <text evidence="1">The sequence shown here is derived from an EMBL/GenBank/DDBJ whole genome shotgun (WGS) entry which is preliminary data.</text>
</comment>
<organism evidence="1 2">
    <name type="scientific">Roridomyces roridus</name>
    <dbReference type="NCBI Taxonomy" id="1738132"/>
    <lineage>
        <taxon>Eukaryota</taxon>
        <taxon>Fungi</taxon>
        <taxon>Dikarya</taxon>
        <taxon>Basidiomycota</taxon>
        <taxon>Agaricomycotina</taxon>
        <taxon>Agaricomycetes</taxon>
        <taxon>Agaricomycetidae</taxon>
        <taxon>Agaricales</taxon>
        <taxon>Marasmiineae</taxon>
        <taxon>Mycenaceae</taxon>
        <taxon>Roridomyces</taxon>
    </lineage>
</organism>
<sequence length="418" mass="47560">MPAHRMNSSLTLPTELLTEIFQLCDPDLADRDVRYASDIPLMQEHPWLLTRVCQRWRALALSTPWLWRYIDVNISLHSAGVLQLVSLFLERSSPCPITLRLTGLNWYSNTLVLERLISASDRWEHLKLLGSVSMVDALESVRGKLPQLRCLETDVSEMEWGSRPRVIDLFADAPRLRRAVTLRRYGVSYILPWQQLVNYKGPMLNDLEATLERLTKFSRLVTLDMSRTSSEYSESTTEYPIVHLPHLRTLSLRTWSTDPDDVINHLCLPALVSMTIDCSSVDICGAITALVDRSHCTIESITLALEMDEEMDTSLILVLASTPQLKHLVLEASHFSDDLLIGLTPPNVLVPRLETLELRDGKFDQNLLLEMVEARFASGEGALRRLGLSLDVNDIQHELVRRMDVLIDLGFIVERLQN</sequence>
<proteinExistence type="predicted"/>
<dbReference type="InterPro" id="IPR032675">
    <property type="entry name" value="LRR_dom_sf"/>
</dbReference>